<accession>A0A2V4A2B0</accession>
<sequence length="260" mass="31278">MKMRNATFEKMKGEYPEILYKYRSWSDPFHKKVITHRELFYSAPSWFEDPKDCRSMVRYDLLTQQERIKWIEFKLRQEEPGKSRNYYRARSRELFKTSVLSNDKQTKEFQDNTFKEYDTRTGVLSLTGNPNNDEMWEKYSDNAKGFCMGYDPLILFNQLGGGGKVEYVDELPKIMPEPIHSRDLQMIYQLYYKEEKWSFEEEYRTHTFRPKPMTNEDRTIIVPAEAFKELILGKEMTKEFKNDLINNIPEELKGIKIIEK</sequence>
<evidence type="ECO:0008006" key="3">
    <source>
        <dbReference type="Google" id="ProtNLM"/>
    </source>
</evidence>
<dbReference type="RefSeq" id="WP_110359086.1">
    <property type="nucleotide sequence ID" value="NZ_QFLI01000001.1"/>
</dbReference>
<dbReference type="Proteomes" id="UP000248079">
    <property type="component" value="Unassembled WGS sequence"/>
</dbReference>
<dbReference type="AlphaFoldDB" id="A0A2V4A2B0"/>
<evidence type="ECO:0000313" key="2">
    <source>
        <dbReference type="Proteomes" id="UP000248079"/>
    </source>
</evidence>
<reference evidence="1 2" key="1">
    <citation type="submission" date="2018-05" db="EMBL/GenBank/DDBJ databases">
        <title>Marinifilum breve JC075T sp. nov., a marine bacterium isolated from Yongle Blue Hole in the South China Sea.</title>
        <authorList>
            <person name="Fu T."/>
        </authorList>
    </citation>
    <scope>NUCLEOTIDE SEQUENCE [LARGE SCALE GENOMIC DNA]</scope>
    <source>
        <strain evidence="1 2">JC075</strain>
    </source>
</reference>
<name>A0A2V4A2B0_9BACT</name>
<protein>
    <recommendedName>
        <fullName evidence="3">DUF2971 domain-containing protein</fullName>
    </recommendedName>
</protein>
<keyword evidence="2" id="KW-1185">Reference proteome</keyword>
<dbReference type="InterPro" id="IPR021352">
    <property type="entry name" value="DUF2971"/>
</dbReference>
<dbReference type="EMBL" id="QFLI01000001">
    <property type="protein sequence ID" value="PXY02929.1"/>
    <property type="molecule type" value="Genomic_DNA"/>
</dbReference>
<proteinExistence type="predicted"/>
<gene>
    <name evidence="1" type="ORF">DF185_02210</name>
</gene>
<dbReference type="OrthoDB" id="190848at2"/>
<comment type="caution">
    <text evidence="1">The sequence shown here is derived from an EMBL/GenBank/DDBJ whole genome shotgun (WGS) entry which is preliminary data.</text>
</comment>
<evidence type="ECO:0000313" key="1">
    <source>
        <dbReference type="EMBL" id="PXY02929.1"/>
    </source>
</evidence>
<organism evidence="1 2">
    <name type="scientific">Marinifilum breve</name>
    <dbReference type="NCBI Taxonomy" id="2184082"/>
    <lineage>
        <taxon>Bacteria</taxon>
        <taxon>Pseudomonadati</taxon>
        <taxon>Bacteroidota</taxon>
        <taxon>Bacteroidia</taxon>
        <taxon>Marinilabiliales</taxon>
        <taxon>Marinifilaceae</taxon>
    </lineage>
</organism>
<dbReference type="Pfam" id="PF11185">
    <property type="entry name" value="DUF2971"/>
    <property type="match status" value="1"/>
</dbReference>